<reference evidence="2" key="1">
    <citation type="submission" date="2023-03" db="EMBL/GenBank/DDBJ databases">
        <title>Mating type loci evolution in Malassezia.</title>
        <authorList>
            <person name="Coelho M.A."/>
        </authorList>
    </citation>
    <scope>NUCLEOTIDE SEQUENCE</scope>
    <source>
        <strain evidence="2">CBS 9431</strain>
    </source>
</reference>
<evidence type="ECO:0000256" key="1">
    <source>
        <dbReference type="SAM" id="MobiDB-lite"/>
    </source>
</evidence>
<dbReference type="EMBL" id="CP119966">
    <property type="protein sequence ID" value="WFD41203.1"/>
    <property type="molecule type" value="Genomic_DNA"/>
</dbReference>
<feature type="compositionally biased region" description="Basic and acidic residues" evidence="1">
    <location>
        <begin position="431"/>
        <end position="445"/>
    </location>
</feature>
<evidence type="ECO:0000313" key="2">
    <source>
        <dbReference type="EMBL" id="WFD41203.1"/>
    </source>
</evidence>
<proteinExistence type="predicted"/>
<gene>
    <name evidence="2" type="ORF">MJAP1_004198</name>
</gene>
<dbReference type="RefSeq" id="XP_060124100.1">
    <property type="nucleotide sequence ID" value="XM_060268117.1"/>
</dbReference>
<dbReference type="GeneID" id="85227849"/>
<dbReference type="Proteomes" id="UP001217754">
    <property type="component" value="Chromosome 9"/>
</dbReference>
<organism evidence="2 3">
    <name type="scientific">Malassezia japonica</name>
    <dbReference type="NCBI Taxonomy" id="223818"/>
    <lineage>
        <taxon>Eukaryota</taxon>
        <taxon>Fungi</taxon>
        <taxon>Dikarya</taxon>
        <taxon>Basidiomycota</taxon>
        <taxon>Ustilaginomycotina</taxon>
        <taxon>Malasseziomycetes</taxon>
        <taxon>Malasseziales</taxon>
        <taxon>Malasseziaceae</taxon>
        <taxon>Malassezia</taxon>
    </lineage>
</organism>
<protein>
    <submittedName>
        <fullName evidence="2">Uncharacterized protein</fullName>
    </submittedName>
</protein>
<feature type="region of interest" description="Disordered" evidence="1">
    <location>
        <begin position="426"/>
        <end position="445"/>
    </location>
</feature>
<sequence length="445" mass="48845">MARSAAAEAWRADLERLYAGRDQGTTYTWALDDGQESAHAVMVHARLHGVLRRWLLRSPWPWKRKGSLRGARAARLVRCVVRWMYTDRGGDWIDELGTHLAAPREEVCASMQPIHKDLLEAARGARGTAIGQGVQVDADLYKARCTPKASTLRHEPARIVAQMIYAADIRTELRDAQEALDPTFLEAAETLDALHVRGASKYVRMLAWERTTAYPGLGTRAAALVEKDADLFPMLLPLLASEYVAQCCTDLGAFSAAHRDAVVAAIGANPDALVASVAAHPHPPYAPLFLKHFEAAVATPTWKELVRKGDRAIVAVLGLVSHDLTPSNAGVRYEQLVGHVLLADEPPWPSGSVLASLEELRDTIVRYLQHHWVAVRAMHGFEPLANWCIKELSAALDVDAHALREHSKPSNPQVSARSSVFAMTSAGLGDRGAERDPPELRRGPW</sequence>
<accession>A0AAF0JC62</accession>
<evidence type="ECO:0000313" key="3">
    <source>
        <dbReference type="Proteomes" id="UP001217754"/>
    </source>
</evidence>
<name>A0AAF0JC62_9BASI</name>
<keyword evidence="3" id="KW-1185">Reference proteome</keyword>
<dbReference type="AlphaFoldDB" id="A0AAF0JC62"/>